<feature type="compositionally biased region" description="Basic and acidic residues" evidence="1">
    <location>
        <begin position="263"/>
        <end position="272"/>
    </location>
</feature>
<organism evidence="2 3">
    <name type="scientific">Apiosordaria backusii</name>
    <dbReference type="NCBI Taxonomy" id="314023"/>
    <lineage>
        <taxon>Eukaryota</taxon>
        <taxon>Fungi</taxon>
        <taxon>Dikarya</taxon>
        <taxon>Ascomycota</taxon>
        <taxon>Pezizomycotina</taxon>
        <taxon>Sordariomycetes</taxon>
        <taxon>Sordariomycetidae</taxon>
        <taxon>Sordariales</taxon>
        <taxon>Lasiosphaeriaceae</taxon>
        <taxon>Apiosordaria</taxon>
    </lineage>
</organism>
<accession>A0AA40BN12</accession>
<dbReference type="AlphaFoldDB" id="A0AA40BN12"/>
<dbReference type="Proteomes" id="UP001172159">
    <property type="component" value="Unassembled WGS sequence"/>
</dbReference>
<feature type="compositionally biased region" description="Basic and acidic residues" evidence="1">
    <location>
        <begin position="27"/>
        <end position="37"/>
    </location>
</feature>
<evidence type="ECO:0000313" key="2">
    <source>
        <dbReference type="EMBL" id="KAK0737244.1"/>
    </source>
</evidence>
<sequence>MPHLGGPGRRAEGLRIDLPNPPPLPPHGERPDPEEIASHGVIIPHLAPVPGVRPSRQPARAAADLAISKALRMCTNCHKPVDDPHFSKCSGCRRANNERAKRYQAKQKASKAATSGVKLQTIAEEKHDGIQPKMRSEGPQPSTSSKAYGESTTGKTRTRSSTLPAATTATLQPTHDKTGAGTRDRMYMTLIDSLQLDQRHSGGQRMLGPSRKHDINLEALDKMTEIRLSTTARSTRPPQSPLLSPQGGLTGTDSQNAEQQQPRQEEHGRHTLPREQLHYSADYFTLDHHHPPQAPRNSSGSIPIPARSSPPLGYLQSSPGSSMFTQAVEVQQSYQLHPLLANVPPAQWLSLSSSASAAVLQQPLPESPSQLLLLPATSLSSTLGDYPAPSLSNNNNNNSSSSSSSSWDATGPQSRHHYHYQQYNYHHDRHQQQATGVNYGTWLNEDDNNNNEYLNSFDGVTEPMIMEAYLDPELGLFSQLNLGGGEVTMGESSGGLVGVDFSEFIDLHENEEGKGGCGSGENGVVEK</sequence>
<feature type="compositionally biased region" description="Low complexity" evidence="1">
    <location>
        <begin position="392"/>
        <end position="406"/>
    </location>
</feature>
<feature type="compositionally biased region" description="Basic and acidic residues" evidence="1">
    <location>
        <begin position="126"/>
        <end position="136"/>
    </location>
</feature>
<protein>
    <submittedName>
        <fullName evidence="2">Uncharacterized protein</fullName>
    </submittedName>
</protein>
<feature type="compositionally biased region" description="Polar residues" evidence="1">
    <location>
        <begin position="251"/>
        <end position="262"/>
    </location>
</feature>
<keyword evidence="3" id="KW-1185">Reference proteome</keyword>
<dbReference type="EMBL" id="JAUKTV010000005">
    <property type="protein sequence ID" value="KAK0737244.1"/>
    <property type="molecule type" value="Genomic_DNA"/>
</dbReference>
<feature type="region of interest" description="Disordered" evidence="1">
    <location>
        <begin position="230"/>
        <end position="272"/>
    </location>
</feature>
<feature type="compositionally biased region" description="Polar residues" evidence="1">
    <location>
        <begin position="230"/>
        <end position="243"/>
    </location>
</feature>
<evidence type="ECO:0000256" key="1">
    <source>
        <dbReference type="SAM" id="MobiDB-lite"/>
    </source>
</evidence>
<feature type="region of interest" description="Disordered" evidence="1">
    <location>
        <begin position="1"/>
        <end position="39"/>
    </location>
</feature>
<feature type="region of interest" description="Disordered" evidence="1">
    <location>
        <begin position="199"/>
        <end position="218"/>
    </location>
</feature>
<feature type="region of interest" description="Disordered" evidence="1">
    <location>
        <begin position="385"/>
        <end position="414"/>
    </location>
</feature>
<comment type="caution">
    <text evidence="2">The sequence shown here is derived from an EMBL/GenBank/DDBJ whole genome shotgun (WGS) entry which is preliminary data.</text>
</comment>
<name>A0AA40BN12_9PEZI</name>
<proteinExistence type="predicted"/>
<reference evidence="2" key="1">
    <citation type="submission" date="2023-06" db="EMBL/GenBank/DDBJ databases">
        <title>Genome-scale phylogeny and comparative genomics of the fungal order Sordariales.</title>
        <authorList>
            <consortium name="Lawrence Berkeley National Laboratory"/>
            <person name="Hensen N."/>
            <person name="Bonometti L."/>
            <person name="Westerberg I."/>
            <person name="Brannstrom I.O."/>
            <person name="Guillou S."/>
            <person name="Cros-Aarteil S."/>
            <person name="Calhoun S."/>
            <person name="Haridas S."/>
            <person name="Kuo A."/>
            <person name="Mondo S."/>
            <person name="Pangilinan J."/>
            <person name="Riley R."/>
            <person name="Labutti K."/>
            <person name="Andreopoulos B."/>
            <person name="Lipzen A."/>
            <person name="Chen C."/>
            <person name="Yanf M."/>
            <person name="Daum C."/>
            <person name="Ng V."/>
            <person name="Clum A."/>
            <person name="Steindorff A."/>
            <person name="Ohm R."/>
            <person name="Martin F."/>
            <person name="Silar P."/>
            <person name="Natvig D."/>
            <person name="Lalanne C."/>
            <person name="Gautier V."/>
            <person name="Ament-Velasquez S.L."/>
            <person name="Kruys A."/>
            <person name="Hutchinson M.I."/>
            <person name="Powell A.J."/>
            <person name="Barry K."/>
            <person name="Miller A.N."/>
            <person name="Grigoriev I.V."/>
            <person name="Debuchy R."/>
            <person name="Gladieux P."/>
            <person name="Thoren M.H."/>
            <person name="Johannesson H."/>
        </authorList>
    </citation>
    <scope>NUCLEOTIDE SEQUENCE</scope>
    <source>
        <strain evidence="2">CBS 540.89</strain>
    </source>
</reference>
<evidence type="ECO:0000313" key="3">
    <source>
        <dbReference type="Proteomes" id="UP001172159"/>
    </source>
</evidence>
<feature type="region of interest" description="Disordered" evidence="1">
    <location>
        <begin position="126"/>
        <end position="182"/>
    </location>
</feature>
<feature type="compositionally biased region" description="Low complexity" evidence="1">
    <location>
        <begin position="151"/>
        <end position="173"/>
    </location>
</feature>
<feature type="region of interest" description="Disordered" evidence="1">
    <location>
        <begin position="286"/>
        <end position="318"/>
    </location>
</feature>
<gene>
    <name evidence="2" type="ORF">B0T21DRAFT_438589</name>
</gene>